<dbReference type="PROSITE" id="PS51296">
    <property type="entry name" value="RIESKE"/>
    <property type="match status" value="1"/>
</dbReference>
<keyword evidence="3" id="KW-0408">Iron</keyword>
<dbReference type="InterPro" id="IPR017941">
    <property type="entry name" value="Rieske_2Fe-2S"/>
</dbReference>
<dbReference type="PANTHER" id="PTHR13847">
    <property type="entry name" value="SARCOSINE DEHYDROGENASE-RELATED"/>
    <property type="match status" value="1"/>
</dbReference>
<dbReference type="PRINTS" id="PR00162">
    <property type="entry name" value="RIESKE"/>
</dbReference>
<protein>
    <submittedName>
        <fullName evidence="7">FAD-dependent oxidoreductase</fullName>
    </submittedName>
</protein>
<dbReference type="InterPro" id="IPR005805">
    <property type="entry name" value="Rieske_Fe-S_prot_C"/>
</dbReference>
<evidence type="ECO:0000256" key="3">
    <source>
        <dbReference type="ARBA" id="ARBA00023004"/>
    </source>
</evidence>
<keyword evidence="1" id="KW-0001">2Fe-2S</keyword>
<keyword evidence="8" id="KW-1185">Reference proteome</keyword>
<evidence type="ECO:0000259" key="6">
    <source>
        <dbReference type="PROSITE" id="PS51296"/>
    </source>
</evidence>
<evidence type="ECO:0000256" key="5">
    <source>
        <dbReference type="ARBA" id="ARBA00023157"/>
    </source>
</evidence>
<dbReference type="InterPro" id="IPR036922">
    <property type="entry name" value="Rieske_2Fe-2S_sf"/>
</dbReference>
<feature type="domain" description="Rieske" evidence="6">
    <location>
        <begin position="428"/>
        <end position="514"/>
    </location>
</feature>
<keyword evidence="5" id="KW-1015">Disulfide bond</keyword>
<keyword evidence="4" id="KW-0411">Iron-sulfur</keyword>
<sequence length="514" mass="57808">MNQGVNKKRLPLRSSSYWREDRTAKRFPKLEENIEADIAVIGGGMTGILTTYMLAREGKDVVLLEGTSLLDGTTGFTTAKITAQHDAMYNQLIKTQGIKQARLYYDAQMEAMHEIEKLIKRHDIDCGYKQQDAILNAGTDRGKELLAEEKSAYDRLGIDNQMTDRTTLPFHTERALIMKNQAHFHPVKFLQAIIEEIEKLGGTIYEGTTALSTEDRSNGAIVKTKDEFEVHCNHVVMATHFPFDDKKGFYFSRLHPSRSYTLAVKTKIEVPDGMYLGIDQPSFSLRHAETGGEKVAIFGGEGHKTGKSTDTLQHFENLLRFVDEYFGVREILYRWSAQDMSTPDGLPFIGQSVIGRPNVLTATGYKKWGMTNSMAAATLLRDLATGRENRYKELFDPTRTHLKKEAGKTILKELADDGTQMVRSHLKRKEKHVDEVKNGEGAIVSIKGKRAGAYRDEQGELHLVDPTCTHMKCGVEWNNGEKSWDCPCHGSRFSCTGEVIEGPAAKPLKRVDKR</sequence>
<accession>A0ABV7A9V7</accession>
<evidence type="ECO:0000256" key="2">
    <source>
        <dbReference type="ARBA" id="ARBA00022723"/>
    </source>
</evidence>
<dbReference type="Gene3D" id="2.102.10.10">
    <property type="entry name" value="Rieske [2Fe-2S] iron-sulphur domain"/>
    <property type="match status" value="1"/>
</dbReference>
<dbReference type="SUPFAM" id="SSF51905">
    <property type="entry name" value="FAD/NAD(P)-binding domain"/>
    <property type="match status" value="1"/>
</dbReference>
<dbReference type="EMBL" id="JBHRRZ010000039">
    <property type="protein sequence ID" value="MFC2949872.1"/>
    <property type="molecule type" value="Genomic_DNA"/>
</dbReference>
<evidence type="ECO:0000256" key="1">
    <source>
        <dbReference type="ARBA" id="ARBA00022714"/>
    </source>
</evidence>
<dbReference type="InterPro" id="IPR036188">
    <property type="entry name" value="FAD/NAD-bd_sf"/>
</dbReference>
<dbReference type="Pfam" id="PF01266">
    <property type="entry name" value="DAO"/>
    <property type="match status" value="1"/>
</dbReference>
<organism evidence="7 8">
    <name type="scientific">Virgibacillus sediminis</name>
    <dbReference type="NCBI Taxonomy" id="202260"/>
    <lineage>
        <taxon>Bacteria</taxon>
        <taxon>Bacillati</taxon>
        <taxon>Bacillota</taxon>
        <taxon>Bacilli</taxon>
        <taxon>Bacillales</taxon>
        <taxon>Bacillaceae</taxon>
        <taxon>Virgibacillus</taxon>
    </lineage>
</organism>
<dbReference type="InterPro" id="IPR006076">
    <property type="entry name" value="FAD-dep_OxRdtase"/>
</dbReference>
<evidence type="ECO:0000313" key="8">
    <source>
        <dbReference type="Proteomes" id="UP001595387"/>
    </source>
</evidence>
<dbReference type="Pfam" id="PF00355">
    <property type="entry name" value="Rieske"/>
    <property type="match status" value="1"/>
</dbReference>
<dbReference type="PANTHER" id="PTHR13847:SF274">
    <property type="entry name" value="RIESKE 2FE-2S IRON-SULFUR PROTEIN YHFW-RELATED"/>
    <property type="match status" value="1"/>
</dbReference>
<keyword evidence="2" id="KW-0479">Metal-binding</keyword>
<dbReference type="Gene3D" id="3.30.9.10">
    <property type="entry name" value="D-Amino Acid Oxidase, subunit A, domain 2"/>
    <property type="match status" value="1"/>
</dbReference>
<dbReference type="InterPro" id="IPR038010">
    <property type="entry name" value="YhfW_C"/>
</dbReference>
<dbReference type="RefSeq" id="WP_390307838.1">
    <property type="nucleotide sequence ID" value="NZ_JBHRRZ010000039.1"/>
</dbReference>
<comment type="caution">
    <text evidence="7">The sequence shown here is derived from an EMBL/GenBank/DDBJ whole genome shotgun (WGS) entry which is preliminary data.</text>
</comment>
<dbReference type="Gene3D" id="3.50.50.60">
    <property type="entry name" value="FAD/NAD(P)-binding domain"/>
    <property type="match status" value="1"/>
</dbReference>
<proteinExistence type="predicted"/>
<dbReference type="Proteomes" id="UP001595387">
    <property type="component" value="Unassembled WGS sequence"/>
</dbReference>
<dbReference type="CDD" id="cd03477">
    <property type="entry name" value="Rieske_YhfW_C"/>
    <property type="match status" value="1"/>
</dbReference>
<dbReference type="SUPFAM" id="SSF50022">
    <property type="entry name" value="ISP domain"/>
    <property type="match status" value="1"/>
</dbReference>
<gene>
    <name evidence="7" type="ORF">ACFODW_16230</name>
</gene>
<evidence type="ECO:0000313" key="7">
    <source>
        <dbReference type="EMBL" id="MFC2949872.1"/>
    </source>
</evidence>
<name>A0ABV7A9V7_9BACI</name>
<evidence type="ECO:0000256" key="4">
    <source>
        <dbReference type="ARBA" id="ARBA00023014"/>
    </source>
</evidence>
<reference evidence="8" key="1">
    <citation type="journal article" date="2019" name="Int. J. Syst. Evol. Microbiol.">
        <title>The Global Catalogue of Microorganisms (GCM) 10K type strain sequencing project: providing services to taxonomists for standard genome sequencing and annotation.</title>
        <authorList>
            <consortium name="The Broad Institute Genomics Platform"/>
            <consortium name="The Broad Institute Genome Sequencing Center for Infectious Disease"/>
            <person name="Wu L."/>
            <person name="Ma J."/>
        </authorList>
    </citation>
    <scope>NUCLEOTIDE SEQUENCE [LARGE SCALE GENOMIC DNA]</scope>
    <source>
        <strain evidence="8">KCTC 13193</strain>
    </source>
</reference>